<evidence type="ECO:0000256" key="14">
    <source>
        <dbReference type="PIRSR" id="PIRSR004846-1"/>
    </source>
</evidence>
<dbReference type="GO" id="GO:0030973">
    <property type="term" value="F:molybdate ion binding"/>
    <property type="evidence" value="ECO:0007669"/>
    <property type="project" value="TreeGrafter"/>
</dbReference>
<comment type="subunit">
    <text evidence="11">The complex is composed of two ATP-binding proteins (ModC), two transmembrane proteins (ModB) and a solute-binding protein (ModA).</text>
</comment>
<dbReference type="PANTHER" id="PTHR30632">
    <property type="entry name" value="MOLYBDATE-BINDING PERIPLASMIC PROTEIN"/>
    <property type="match status" value="1"/>
</dbReference>
<dbReference type="Pfam" id="PF13531">
    <property type="entry name" value="SBP_bac_11"/>
    <property type="match status" value="1"/>
</dbReference>
<evidence type="ECO:0000256" key="13">
    <source>
        <dbReference type="ARBA" id="ARBA00078141"/>
    </source>
</evidence>
<dbReference type="GO" id="GO:0046872">
    <property type="term" value="F:metal ion binding"/>
    <property type="evidence" value="ECO:0007669"/>
    <property type="project" value="UniProtKB-KW"/>
</dbReference>
<dbReference type="InterPro" id="IPR005950">
    <property type="entry name" value="ModA"/>
</dbReference>
<dbReference type="InterPro" id="IPR050682">
    <property type="entry name" value="ModA/WtpA"/>
</dbReference>
<dbReference type="STRING" id="1461694.ATO9_11005"/>
<proteinExistence type="inferred from homology"/>
<evidence type="ECO:0000313" key="17">
    <source>
        <dbReference type="Proteomes" id="UP000030004"/>
    </source>
</evidence>
<keyword evidence="4" id="KW-1003">Cell membrane</keyword>
<dbReference type="PIRSF" id="PIRSF004846">
    <property type="entry name" value="ModA"/>
    <property type="match status" value="1"/>
</dbReference>
<comment type="subcellular location">
    <subcellularLocation>
        <location evidence="1">Cell membrane</location>
    </subcellularLocation>
</comment>
<keyword evidence="7 15" id="KW-0732">Signal</keyword>
<dbReference type="GO" id="GO:0030288">
    <property type="term" value="C:outer membrane-bounded periplasmic space"/>
    <property type="evidence" value="ECO:0007669"/>
    <property type="project" value="TreeGrafter"/>
</dbReference>
<name>A0A0A0EDY1_9RHOB</name>
<keyword evidence="5 14" id="KW-0500">Molybdenum</keyword>
<dbReference type="eggNOG" id="COG0725">
    <property type="taxonomic scope" value="Bacteria"/>
</dbReference>
<evidence type="ECO:0000256" key="1">
    <source>
        <dbReference type="ARBA" id="ARBA00004236"/>
    </source>
</evidence>
<keyword evidence="17" id="KW-1185">Reference proteome</keyword>
<keyword evidence="3" id="KW-0813">Transport</keyword>
<dbReference type="AlphaFoldDB" id="A0A0A0EDY1"/>
<gene>
    <name evidence="16" type="ORF">ATO9_11005</name>
</gene>
<dbReference type="GO" id="GO:0015689">
    <property type="term" value="P:molybdate ion transport"/>
    <property type="evidence" value="ECO:0007669"/>
    <property type="project" value="InterPro"/>
</dbReference>
<feature type="binding site" evidence="14">
    <location>
        <position position="141"/>
    </location>
    <ligand>
        <name>molybdate</name>
        <dbReference type="ChEBI" id="CHEBI:36264"/>
    </ligand>
</feature>
<evidence type="ECO:0000256" key="4">
    <source>
        <dbReference type="ARBA" id="ARBA00022475"/>
    </source>
</evidence>
<sequence length="251" mass="26538">MTRFLACLLIVASFAAPVRAERVLVFAAASLAGPLDEVTELWEAETGHEVVISYAGSSALARQIEAGAPADIFLSANPGWMDDLAGKGLIETSSRRNIWTNRLALVSFRPGAGIGIDADMDLEGMLDGRRLAVALTDAVPAGLYAKAALTQLGLWLSVKDQLAEADNVRAALALVATGAVPYGIVYRTDAHAEPRAHLRGLFPKDSHPPIVYPGAATLDAQSEAHAFLGFLMTEAAQAVFDEAGFQRADPE</sequence>
<dbReference type="OrthoDB" id="9785015at2"/>
<organism evidence="16 17">
    <name type="scientific">Pseudooceanicola atlanticus</name>
    <dbReference type="NCBI Taxonomy" id="1461694"/>
    <lineage>
        <taxon>Bacteria</taxon>
        <taxon>Pseudomonadati</taxon>
        <taxon>Pseudomonadota</taxon>
        <taxon>Alphaproteobacteria</taxon>
        <taxon>Rhodobacterales</taxon>
        <taxon>Paracoccaceae</taxon>
        <taxon>Pseudooceanicola</taxon>
    </lineage>
</organism>
<feature type="binding site" evidence="14">
    <location>
        <position position="168"/>
    </location>
    <ligand>
        <name>molybdate</name>
        <dbReference type="ChEBI" id="CHEBI:36264"/>
    </ligand>
</feature>
<comment type="caution">
    <text evidence="16">The sequence shown here is derived from an EMBL/GenBank/DDBJ whole genome shotgun (WGS) entry which is preliminary data.</text>
</comment>
<dbReference type="SUPFAM" id="SSF53850">
    <property type="entry name" value="Periplasmic binding protein-like II"/>
    <property type="match status" value="1"/>
</dbReference>
<dbReference type="Proteomes" id="UP000030004">
    <property type="component" value="Unassembled WGS sequence"/>
</dbReference>
<dbReference type="EMBL" id="AQQX01000003">
    <property type="protein sequence ID" value="KGM49186.1"/>
    <property type="molecule type" value="Genomic_DNA"/>
</dbReference>
<evidence type="ECO:0000256" key="10">
    <source>
        <dbReference type="ARBA" id="ARBA00056002"/>
    </source>
</evidence>
<evidence type="ECO:0000313" key="16">
    <source>
        <dbReference type="EMBL" id="KGM49186.1"/>
    </source>
</evidence>
<evidence type="ECO:0000256" key="5">
    <source>
        <dbReference type="ARBA" id="ARBA00022505"/>
    </source>
</evidence>
<feature type="signal peptide" evidence="15">
    <location>
        <begin position="1"/>
        <end position="20"/>
    </location>
</feature>
<evidence type="ECO:0000256" key="15">
    <source>
        <dbReference type="SAM" id="SignalP"/>
    </source>
</evidence>
<reference evidence="16 17" key="1">
    <citation type="journal article" date="2015" name="Antonie Van Leeuwenhoek">
        <title>Pseudooceanicola atlanticus gen. nov. sp. nov., isolated from surface seawater of the Atlantic Ocean and reclassification of Oceanicola batsensis, Oceanicola marinus, Oceanicola nitratireducens, Oceanicola nanhaiensis, Oceanicola antarcticus and Oceanicola flagellatus, as Pseudooceanicola batsensis comb. nov., Pseudooceanicola marinus comb. nov., Pseudooceanicola nitratireducens comb. nov., Pseudooceanicola nanhaiensis comb. nov., Pseudooceanicola antarcticus comb. nov., and Pseudooceanicola flagellatus comb. nov.</title>
        <authorList>
            <person name="Lai Q."/>
            <person name="Li G."/>
            <person name="Liu X."/>
            <person name="Du Y."/>
            <person name="Sun F."/>
            <person name="Shao Z."/>
        </authorList>
    </citation>
    <scope>NUCLEOTIDE SEQUENCE [LARGE SCALE GENOMIC DNA]</scope>
    <source>
        <strain evidence="16 17">22II-s11g</strain>
    </source>
</reference>
<keyword evidence="9" id="KW-0826">Tungsten</keyword>
<evidence type="ECO:0000256" key="8">
    <source>
        <dbReference type="ARBA" id="ARBA00023136"/>
    </source>
</evidence>
<evidence type="ECO:0000256" key="7">
    <source>
        <dbReference type="ARBA" id="ARBA00022729"/>
    </source>
</evidence>
<dbReference type="RefSeq" id="WP_043748311.1">
    <property type="nucleotide sequence ID" value="NZ_AQQX01000003.1"/>
</dbReference>
<evidence type="ECO:0000256" key="12">
    <source>
        <dbReference type="ARBA" id="ARBA00073171"/>
    </source>
</evidence>
<feature type="chain" id="PRO_5001961982" description="Molybdate-binding protein ModA" evidence="15">
    <location>
        <begin position="21"/>
        <end position="251"/>
    </location>
</feature>
<evidence type="ECO:0000256" key="2">
    <source>
        <dbReference type="ARBA" id="ARBA00009175"/>
    </source>
</evidence>
<feature type="binding site" evidence="14">
    <location>
        <position position="186"/>
    </location>
    <ligand>
        <name>molybdate</name>
        <dbReference type="ChEBI" id="CHEBI:36264"/>
    </ligand>
</feature>
<dbReference type="FunFam" id="3.40.190.10:FF:000035">
    <property type="entry name" value="Molybdate ABC transporter substrate-binding protein"/>
    <property type="match status" value="1"/>
</dbReference>
<dbReference type="FunFam" id="3.40.190.10:FF:000030">
    <property type="entry name" value="Molybdate ABC transporter substrate-binding protein"/>
    <property type="match status" value="1"/>
</dbReference>
<comment type="similarity">
    <text evidence="2">Belongs to the bacterial solute-binding protein ModA family.</text>
</comment>
<dbReference type="NCBIfam" id="TIGR01256">
    <property type="entry name" value="modA"/>
    <property type="match status" value="1"/>
</dbReference>
<evidence type="ECO:0000256" key="3">
    <source>
        <dbReference type="ARBA" id="ARBA00022448"/>
    </source>
</evidence>
<protein>
    <recommendedName>
        <fullName evidence="12">Molybdate-binding protein ModA</fullName>
    </recommendedName>
    <alternativeName>
        <fullName evidence="13">Molybdate/tungstate-binding protein ModA</fullName>
    </alternativeName>
</protein>
<feature type="binding site" evidence="14">
    <location>
        <position position="30"/>
    </location>
    <ligand>
        <name>molybdate</name>
        <dbReference type="ChEBI" id="CHEBI:36264"/>
    </ligand>
</feature>
<accession>A0A0A0EDY1</accession>
<dbReference type="GO" id="GO:1901359">
    <property type="term" value="F:tungstate binding"/>
    <property type="evidence" value="ECO:0007669"/>
    <property type="project" value="UniProtKB-ARBA"/>
</dbReference>
<dbReference type="PANTHER" id="PTHR30632:SF17">
    <property type="entry name" value="MOLYBDATE-BINDING PROTEIN MODA"/>
    <property type="match status" value="1"/>
</dbReference>
<dbReference type="GO" id="GO:0005886">
    <property type="term" value="C:plasma membrane"/>
    <property type="evidence" value="ECO:0007669"/>
    <property type="project" value="UniProtKB-SubCell"/>
</dbReference>
<dbReference type="Gene3D" id="3.40.190.10">
    <property type="entry name" value="Periplasmic binding protein-like II"/>
    <property type="match status" value="2"/>
</dbReference>
<comment type="function">
    <text evidence="10">Involved in the transport of molybdenum into the cell. Part of the binding-protein-dependent transport system ModABCD.</text>
</comment>
<evidence type="ECO:0000256" key="6">
    <source>
        <dbReference type="ARBA" id="ARBA00022723"/>
    </source>
</evidence>
<evidence type="ECO:0000256" key="9">
    <source>
        <dbReference type="ARBA" id="ARBA00023245"/>
    </source>
</evidence>
<keyword evidence="6 14" id="KW-0479">Metal-binding</keyword>
<evidence type="ECO:0000256" key="11">
    <source>
        <dbReference type="ARBA" id="ARBA00062515"/>
    </source>
</evidence>
<keyword evidence="8" id="KW-0472">Membrane</keyword>
<feature type="binding site" evidence="14">
    <location>
        <position position="57"/>
    </location>
    <ligand>
        <name>molybdate</name>
        <dbReference type="ChEBI" id="CHEBI:36264"/>
    </ligand>
</feature>